<evidence type="ECO:0000313" key="2">
    <source>
        <dbReference type="Ensembl" id="ENSHCOP00000020744.1"/>
    </source>
</evidence>
<reference evidence="2" key="1">
    <citation type="submission" date="2025-08" db="UniProtKB">
        <authorList>
            <consortium name="Ensembl"/>
        </authorList>
    </citation>
    <scope>IDENTIFICATION</scope>
</reference>
<proteinExistence type="predicted"/>
<sequence>MLRLPEPGHLLHLFLPAFHGILSLIQAVLQVLDRHLQILLHPFQLSNIRLQLLLGVQETGVLSKPKQMLEV</sequence>
<protein>
    <submittedName>
        <fullName evidence="2">Si:ch211-158m24.12</fullName>
    </submittedName>
</protein>
<keyword evidence="1" id="KW-1133">Transmembrane helix</keyword>
<feature type="transmembrane region" description="Helical" evidence="1">
    <location>
        <begin position="12"/>
        <end position="32"/>
    </location>
</feature>
<keyword evidence="1" id="KW-0472">Membrane</keyword>
<organism evidence="2 3">
    <name type="scientific">Hippocampus comes</name>
    <name type="common">Tiger tail seahorse</name>
    <dbReference type="NCBI Taxonomy" id="109280"/>
    <lineage>
        <taxon>Eukaryota</taxon>
        <taxon>Metazoa</taxon>
        <taxon>Chordata</taxon>
        <taxon>Craniata</taxon>
        <taxon>Vertebrata</taxon>
        <taxon>Euteleostomi</taxon>
        <taxon>Actinopterygii</taxon>
        <taxon>Neopterygii</taxon>
        <taxon>Teleostei</taxon>
        <taxon>Neoteleostei</taxon>
        <taxon>Acanthomorphata</taxon>
        <taxon>Syngnathiaria</taxon>
        <taxon>Syngnathiformes</taxon>
        <taxon>Syngnathoidei</taxon>
        <taxon>Syngnathidae</taxon>
        <taxon>Hippocampus</taxon>
    </lineage>
</organism>
<dbReference type="Proteomes" id="UP000264820">
    <property type="component" value="Unplaced"/>
</dbReference>
<reference evidence="2" key="2">
    <citation type="submission" date="2025-09" db="UniProtKB">
        <authorList>
            <consortium name="Ensembl"/>
        </authorList>
    </citation>
    <scope>IDENTIFICATION</scope>
</reference>
<dbReference type="OMA" id="EGWCSEN"/>
<name>A0A3Q2YPW8_HIPCM</name>
<dbReference type="AlphaFoldDB" id="A0A3Q2YPW8"/>
<evidence type="ECO:0000313" key="3">
    <source>
        <dbReference type="Proteomes" id="UP000264820"/>
    </source>
</evidence>
<keyword evidence="1" id="KW-0812">Transmembrane</keyword>
<accession>A0A3Q2YPW8</accession>
<keyword evidence="3" id="KW-1185">Reference proteome</keyword>
<dbReference type="GeneTree" id="ENSGT00990000203721"/>
<dbReference type="Ensembl" id="ENSHCOT00000005398.1">
    <property type="protein sequence ID" value="ENSHCOP00000020744.1"/>
    <property type="gene ID" value="ENSHCOG00000007091.1"/>
</dbReference>
<evidence type="ECO:0000256" key="1">
    <source>
        <dbReference type="SAM" id="Phobius"/>
    </source>
</evidence>